<keyword evidence="7" id="KW-0732">Signal</keyword>
<keyword evidence="4" id="KW-1003">Cell membrane</keyword>
<evidence type="ECO:0000313" key="9">
    <source>
        <dbReference type="Proteomes" id="UP001169006"/>
    </source>
</evidence>
<dbReference type="EMBL" id="JAUKWQ010000001">
    <property type="protein sequence ID" value="MDO1581242.1"/>
    <property type="molecule type" value="Genomic_DNA"/>
</dbReference>
<gene>
    <name evidence="8" type="ORF">Q2T52_03955</name>
</gene>
<keyword evidence="5" id="KW-0430">Lectin</keyword>
<comment type="caution">
    <text evidence="8">The sequence shown here is derived from an EMBL/GenBank/DDBJ whole genome shotgun (WGS) entry which is preliminary data.</text>
</comment>
<comment type="subcellular location">
    <subcellularLocation>
        <location evidence="1">Membrane</location>
        <topology evidence="1">Single-pass membrane protein</topology>
    </subcellularLocation>
</comment>
<evidence type="ECO:0000256" key="4">
    <source>
        <dbReference type="ARBA" id="ARBA00022475"/>
    </source>
</evidence>
<feature type="chain" id="PRO_5045329946" description="Lectin-like protein BA14k" evidence="7">
    <location>
        <begin position="23"/>
        <end position="168"/>
    </location>
</feature>
<evidence type="ECO:0000256" key="6">
    <source>
        <dbReference type="ARBA" id="ARBA00025321"/>
    </source>
</evidence>
<dbReference type="Proteomes" id="UP001169006">
    <property type="component" value="Unassembled WGS sequence"/>
</dbReference>
<evidence type="ECO:0000256" key="7">
    <source>
        <dbReference type="SAM" id="SignalP"/>
    </source>
</evidence>
<reference evidence="8" key="2">
    <citation type="submission" date="2023-07" db="EMBL/GenBank/DDBJ databases">
        <authorList>
            <person name="Sun H."/>
        </authorList>
    </citation>
    <scope>NUCLEOTIDE SEQUENCE</scope>
    <source>
        <strain evidence="8">05753</strain>
    </source>
</reference>
<evidence type="ECO:0000256" key="2">
    <source>
        <dbReference type="ARBA" id="ARBA00010270"/>
    </source>
</evidence>
<reference evidence="8" key="1">
    <citation type="journal article" date="2015" name="Int. J. Syst. Evol. Microbiol.">
        <title>Rhizobium oryzicola sp. nov., potential plant-growth-promoting endophytic bacteria isolated from rice roots.</title>
        <authorList>
            <person name="Zhang X.X."/>
            <person name="Gao J.S."/>
            <person name="Cao Y.H."/>
            <person name="Sheirdil R.A."/>
            <person name="Wang X.C."/>
            <person name="Zhang L."/>
        </authorList>
    </citation>
    <scope>NUCLEOTIDE SEQUENCE</scope>
    <source>
        <strain evidence="8">05753</strain>
    </source>
</reference>
<accession>A0ABT8SU13</accession>
<evidence type="ECO:0000256" key="5">
    <source>
        <dbReference type="ARBA" id="ARBA00022734"/>
    </source>
</evidence>
<dbReference type="Pfam" id="PF07886">
    <property type="entry name" value="BA14K"/>
    <property type="match status" value="1"/>
</dbReference>
<dbReference type="RefSeq" id="WP_302075362.1">
    <property type="nucleotide sequence ID" value="NZ_JAUKWQ010000001.1"/>
</dbReference>
<evidence type="ECO:0000256" key="1">
    <source>
        <dbReference type="ARBA" id="ARBA00004167"/>
    </source>
</evidence>
<proteinExistence type="inferred from homology"/>
<feature type="signal peptide" evidence="7">
    <location>
        <begin position="1"/>
        <end position="22"/>
    </location>
</feature>
<dbReference type="InterPro" id="IPR012413">
    <property type="entry name" value="BA14K"/>
</dbReference>
<keyword evidence="9" id="KW-1185">Reference proteome</keyword>
<organism evidence="8 9">
    <name type="scientific">Rhizobium oryzicola</name>
    <dbReference type="NCBI Taxonomy" id="1232668"/>
    <lineage>
        <taxon>Bacteria</taxon>
        <taxon>Pseudomonadati</taxon>
        <taxon>Pseudomonadota</taxon>
        <taxon>Alphaproteobacteria</taxon>
        <taxon>Hyphomicrobiales</taxon>
        <taxon>Rhizobiaceae</taxon>
        <taxon>Rhizobium/Agrobacterium group</taxon>
        <taxon>Rhizobium</taxon>
    </lineage>
</organism>
<comment type="function">
    <text evidence="6">Has immunoglobulin-binding and hemagglutination properties, and can bind to mannose. Essential for virulence. May be involved in LPS biosynthesis or polysaccharide transport.</text>
</comment>
<sequence>MGIFTKKLAVLGTALAVTVAGLAPVQAMPLVPSAPASTDRTPVVNVQFSSEHGDNQPYYRQYNGPRRWYGRDSGWNRGWEGRHGGYYNGYRGYRHARPGYRYHNGAWFPLAAFAAGALIGGAVQSAPSRSYGGSHVAWCQQRYKTYRASDNTYVANSRGERRTCNGPY</sequence>
<name>A0ABT8SU13_9HYPH</name>
<keyword evidence="4" id="KW-0472">Membrane</keyword>
<evidence type="ECO:0000256" key="3">
    <source>
        <dbReference type="ARBA" id="ARBA00020552"/>
    </source>
</evidence>
<protein>
    <recommendedName>
        <fullName evidence="3">Lectin-like protein BA14k</fullName>
    </recommendedName>
</protein>
<evidence type="ECO:0000313" key="8">
    <source>
        <dbReference type="EMBL" id="MDO1581242.1"/>
    </source>
</evidence>
<comment type="similarity">
    <text evidence="2">Belongs to the BA14k family.</text>
</comment>